<evidence type="ECO:0000256" key="1">
    <source>
        <dbReference type="ARBA" id="ARBA00009179"/>
    </source>
</evidence>
<evidence type="ECO:0000313" key="5">
    <source>
        <dbReference type="EMBL" id="KAL3770377.1"/>
    </source>
</evidence>
<evidence type="ECO:0000256" key="2">
    <source>
        <dbReference type="ARBA" id="ARBA00009670"/>
    </source>
</evidence>
<protein>
    <recommendedName>
        <fullName evidence="4">PDZ domain-containing protein</fullName>
    </recommendedName>
</protein>
<dbReference type="SUPFAM" id="SSF56112">
    <property type="entry name" value="Protein kinase-like (PK-like)"/>
    <property type="match status" value="1"/>
</dbReference>
<name>A0ABD3N752_9STRA</name>
<comment type="similarity">
    <text evidence="2">Belongs to the protein kinase superfamily. ADCK protein kinase family.</text>
</comment>
<dbReference type="InterPro" id="IPR004147">
    <property type="entry name" value="ABC1_dom"/>
</dbReference>
<sequence>MIRGWPHHSSAAAKATFVIPLQWTRLRLTTARLPTRYSKVGSAMVIASASAFVTTATMIGVGNSSSATSSSKCESNSNTNSGNVGKISVSPRYQDPMSMSMAMKVTTSSSLPTKVVAVESTTTLHDNIEHPSITQSKLSIPTTKRRWWRFQWWHTDDGTNSHNPLWWNRIGQSFFVIARGIEIVFRLSPLIILTPTAMLVSYTDTLWRRTWKRIRNHHNGVTSPLVLQMGDLAAHDEIYTTQFQEDTNASSSSSSLQHHNNQTTTWASDLAWSYTLHTLQCLGPAFVKLGQWAATRRDLFPVHVCNRFAELHDTARVHEWKYTHQALVDSFGSDYEERGLVVRNKNSNTNSNILKEERKGVVGGGNNIGILGSGCAAQVHIGMLHNKTVAVKVLHPHTRQSIQRDLALMQHIADFIDSCIPLNVVKMLSLPRAVSNFATVMTGQVDLRIEGSNLRAFRDNFGCTKYHSNDVDNTHSGTRPYQTITFPYPETEWVSEHVLVEEYAGEDAFPISRYLLDTSSDGLKTRKELAGILLRAFLKMVFIDNFIHADLHPGNVLVRATPNESNPKQFKYNIIFIDAGIATSLQPNDRKNLHDLFKAIVLNDGYTAGQLMVERARYERCTSIPGGKHAFATGVADIVSEFHDRRKQVEIDPAMSSVVVSMLVLEGLGRSLDPDLNLMKAAMPFLIGKDDVSVSIADRTNKSSLGSICLSLSIYLLTIFGSTYTPAYASDYGSLTPEQRFIAETWRTVDNVYIDRTFNHQNWFQLRQDALSKKYKNMDEARKEVESILNSLGDRYTRYLPPAKYESIVNAATGNLFGVGVELAQSSDGTRVIVSDVEPNGPAAKGGLKPKDVFVEVDGVRFDDDKATPDDVALVVRGPEGSKVGVVVERDGKIVDFILTREPIKITSVRSYMGEKAGVSGKVGIIRIKNFSGTTAETVKSEIAALKKKGATNFVLDLRSNPGGLLPGGVDTASLFLEANKPVVFVVDKKGIVDAQSTLADGIDVDSPLVLLVDRNTASAAEVFTAALKENHRAVVAGEQTFGKGIVQTIRQIGEEGNNNGGVAVTIARYETPAHHDINKQGIPVDVKSGVDCGKDDALSCLPREAFTMKI</sequence>
<organism evidence="5 6">
    <name type="scientific">Discostella pseudostelligera</name>
    <dbReference type="NCBI Taxonomy" id="259834"/>
    <lineage>
        <taxon>Eukaryota</taxon>
        <taxon>Sar</taxon>
        <taxon>Stramenopiles</taxon>
        <taxon>Ochrophyta</taxon>
        <taxon>Bacillariophyta</taxon>
        <taxon>Coscinodiscophyceae</taxon>
        <taxon>Thalassiosirophycidae</taxon>
        <taxon>Stephanodiscales</taxon>
        <taxon>Stephanodiscaceae</taxon>
        <taxon>Discostella</taxon>
    </lineage>
</organism>
<dbReference type="EMBL" id="JALLBG020000043">
    <property type="protein sequence ID" value="KAL3770377.1"/>
    <property type="molecule type" value="Genomic_DNA"/>
</dbReference>
<dbReference type="AlphaFoldDB" id="A0ABD3N752"/>
<dbReference type="InterPro" id="IPR029045">
    <property type="entry name" value="ClpP/crotonase-like_dom_sf"/>
</dbReference>
<dbReference type="CDD" id="cd13971">
    <property type="entry name" value="ADCK2-like"/>
    <property type="match status" value="1"/>
</dbReference>
<dbReference type="SUPFAM" id="SSF52096">
    <property type="entry name" value="ClpP/crotonase"/>
    <property type="match status" value="1"/>
</dbReference>
<feature type="compositionally biased region" description="Low complexity" evidence="3">
    <location>
        <begin position="64"/>
        <end position="81"/>
    </location>
</feature>
<dbReference type="Pfam" id="PF17820">
    <property type="entry name" value="PDZ_6"/>
    <property type="match status" value="1"/>
</dbReference>
<dbReference type="CDD" id="cd07560">
    <property type="entry name" value="Peptidase_S41_CPP"/>
    <property type="match status" value="1"/>
</dbReference>
<proteinExistence type="inferred from homology"/>
<dbReference type="PANTHER" id="PTHR45890:SF1">
    <property type="entry name" value="AARF DOMAIN CONTAINING KINASE 2"/>
    <property type="match status" value="1"/>
</dbReference>
<dbReference type="SMART" id="SM00245">
    <property type="entry name" value="TSPc"/>
    <property type="match status" value="1"/>
</dbReference>
<comment type="similarity">
    <text evidence="1">Belongs to the peptidase S41A family.</text>
</comment>
<gene>
    <name evidence="5" type="ORF">ACHAWU_003597</name>
</gene>
<dbReference type="Pfam" id="PF03109">
    <property type="entry name" value="ABC1"/>
    <property type="match status" value="1"/>
</dbReference>
<dbReference type="InterPro" id="IPR044095">
    <property type="entry name" value="ADCK2_dom"/>
</dbReference>
<evidence type="ECO:0000313" key="6">
    <source>
        <dbReference type="Proteomes" id="UP001530293"/>
    </source>
</evidence>
<reference evidence="5 6" key="1">
    <citation type="submission" date="2024-10" db="EMBL/GenBank/DDBJ databases">
        <title>Updated reference genomes for cyclostephanoid diatoms.</title>
        <authorList>
            <person name="Roberts W.R."/>
            <person name="Alverson A.J."/>
        </authorList>
    </citation>
    <scope>NUCLEOTIDE SEQUENCE [LARGE SCALE GENOMIC DNA]</scope>
    <source>
        <strain evidence="5 6">AJA232-27</strain>
    </source>
</reference>
<evidence type="ECO:0000259" key="4">
    <source>
        <dbReference type="PROSITE" id="PS50106"/>
    </source>
</evidence>
<dbReference type="SMART" id="SM00228">
    <property type="entry name" value="PDZ"/>
    <property type="match status" value="1"/>
</dbReference>
<dbReference type="InterPro" id="IPR005151">
    <property type="entry name" value="Tail-specific_protease"/>
</dbReference>
<dbReference type="InterPro" id="IPR041489">
    <property type="entry name" value="PDZ_6"/>
</dbReference>
<dbReference type="Gene3D" id="3.30.750.44">
    <property type="match status" value="1"/>
</dbReference>
<dbReference type="InterPro" id="IPR001478">
    <property type="entry name" value="PDZ"/>
</dbReference>
<keyword evidence="6" id="KW-1185">Reference proteome</keyword>
<dbReference type="InterPro" id="IPR004447">
    <property type="entry name" value="Peptidase_S41A"/>
</dbReference>
<feature type="domain" description="PDZ" evidence="4">
    <location>
        <begin position="805"/>
        <end position="903"/>
    </location>
</feature>
<dbReference type="InterPro" id="IPR052402">
    <property type="entry name" value="ADCK_kinase"/>
</dbReference>
<comment type="caution">
    <text evidence="5">The sequence shown here is derived from an EMBL/GenBank/DDBJ whole genome shotgun (WGS) entry which is preliminary data.</text>
</comment>
<dbReference type="Gene3D" id="3.90.226.10">
    <property type="entry name" value="2-enoyl-CoA Hydratase, Chain A, domain 1"/>
    <property type="match status" value="1"/>
</dbReference>
<dbReference type="InterPro" id="IPR036034">
    <property type="entry name" value="PDZ_sf"/>
</dbReference>
<feature type="region of interest" description="Disordered" evidence="3">
    <location>
        <begin position="64"/>
        <end position="87"/>
    </location>
</feature>
<accession>A0ABD3N752</accession>
<evidence type="ECO:0000256" key="3">
    <source>
        <dbReference type="SAM" id="MobiDB-lite"/>
    </source>
</evidence>
<dbReference type="Pfam" id="PF03572">
    <property type="entry name" value="Peptidase_S41"/>
    <property type="match status" value="1"/>
</dbReference>
<dbReference type="Proteomes" id="UP001530293">
    <property type="component" value="Unassembled WGS sequence"/>
</dbReference>
<dbReference type="Gene3D" id="2.30.42.10">
    <property type="match status" value="1"/>
</dbReference>
<dbReference type="InterPro" id="IPR011009">
    <property type="entry name" value="Kinase-like_dom_sf"/>
</dbReference>
<dbReference type="CDD" id="cd06782">
    <property type="entry name" value="cpPDZ_CPP-like"/>
    <property type="match status" value="1"/>
</dbReference>
<dbReference type="PANTHER" id="PTHR45890">
    <property type="entry name" value="AARF DOMAIN CONTAINING KINASE 2 (PREDICTED)"/>
    <property type="match status" value="1"/>
</dbReference>
<dbReference type="SUPFAM" id="SSF50156">
    <property type="entry name" value="PDZ domain-like"/>
    <property type="match status" value="1"/>
</dbReference>
<dbReference type="PROSITE" id="PS50106">
    <property type="entry name" value="PDZ"/>
    <property type="match status" value="1"/>
</dbReference>
<dbReference type="NCBIfam" id="TIGR00225">
    <property type="entry name" value="prc"/>
    <property type="match status" value="1"/>
</dbReference>